<dbReference type="OMA" id="ERKEMPW"/>
<accession>C4JP11</accession>
<evidence type="ECO:0000256" key="13">
    <source>
        <dbReference type="SAM" id="MobiDB-lite"/>
    </source>
</evidence>
<dbReference type="GO" id="GO:0005730">
    <property type="term" value="C:nucleolus"/>
    <property type="evidence" value="ECO:0007669"/>
    <property type="project" value="UniProtKB-SubCell"/>
</dbReference>
<sequence length="316" mass="35382">MALLDALNRRIKARVDEDDSEVFSESSSEQADIEVDSDLEESESESGSEAEIQPDEESSDASASEPEDVNTTLNQISFGALAKAQTSLGHDTTTRKRAHTTTTSPLDDIRARIRATRDEKASKPPSSSAKKETPPTRSSKHAPTIQSSKHAVSRRRTVVDAGATAGPKPRDPRFDSAVQHTGNPHAAKNYAFLDEYRSSEVSALRRQIAQSTDAAEQARLRRQLTSMADRMRAFERKRQAEEVVAGHRRRERGLIREGKKSAPFFLKKGDVKRKVLKKRYAEMGGKERTKSIERRRKKMASRERREMPATRRVVEG</sequence>
<evidence type="ECO:0000256" key="1">
    <source>
        <dbReference type="ARBA" id="ARBA00004604"/>
    </source>
</evidence>
<dbReference type="GO" id="GO:0030686">
    <property type="term" value="C:90S preribosome"/>
    <property type="evidence" value="ECO:0007669"/>
    <property type="project" value="TreeGrafter"/>
</dbReference>
<comment type="subunit">
    <text evidence="3 11">Associates with 90S and pre-40S pre-ribosomal particles.</text>
</comment>
<dbReference type="OrthoDB" id="448446at2759"/>
<evidence type="ECO:0000256" key="11">
    <source>
        <dbReference type="RuleBase" id="RU368027"/>
    </source>
</evidence>
<keyword evidence="7 12" id="KW-0175">Coiled coil</keyword>
<dbReference type="HOGENOM" id="CLU_048802_0_0_1"/>
<evidence type="ECO:0000256" key="10">
    <source>
        <dbReference type="ARBA" id="ARBA00025053"/>
    </source>
</evidence>
<feature type="compositionally biased region" description="Basic and acidic residues" evidence="13">
    <location>
        <begin position="107"/>
        <end position="122"/>
    </location>
</feature>
<feature type="coiled-coil region" evidence="12">
    <location>
        <begin position="201"/>
        <end position="237"/>
    </location>
</feature>
<evidence type="ECO:0000256" key="5">
    <source>
        <dbReference type="ARBA" id="ARBA00022517"/>
    </source>
</evidence>
<evidence type="ECO:0000256" key="8">
    <source>
        <dbReference type="ARBA" id="ARBA00023242"/>
    </source>
</evidence>
<feature type="compositionally biased region" description="Basic and acidic residues" evidence="13">
    <location>
        <begin position="300"/>
        <end position="316"/>
    </location>
</feature>
<feature type="compositionally biased region" description="Basic and acidic residues" evidence="13">
    <location>
        <begin position="282"/>
        <end position="292"/>
    </location>
</feature>
<keyword evidence="5 11" id="KW-0690">Ribosome biogenesis</keyword>
<dbReference type="KEGG" id="ure:UREG_03070"/>
<dbReference type="PANTHER" id="PTHR21738">
    <property type="entry name" value="RIBOSOMAL RNA PROCESSING PROTEIN 36 HOMOLOG"/>
    <property type="match status" value="1"/>
</dbReference>
<dbReference type="Proteomes" id="UP000002058">
    <property type="component" value="Unassembled WGS sequence"/>
</dbReference>
<keyword evidence="6 11" id="KW-0698">rRNA processing</keyword>
<organism evidence="14 15">
    <name type="scientific">Uncinocarpus reesii (strain UAMH 1704)</name>
    <dbReference type="NCBI Taxonomy" id="336963"/>
    <lineage>
        <taxon>Eukaryota</taxon>
        <taxon>Fungi</taxon>
        <taxon>Dikarya</taxon>
        <taxon>Ascomycota</taxon>
        <taxon>Pezizomycotina</taxon>
        <taxon>Eurotiomycetes</taxon>
        <taxon>Eurotiomycetidae</taxon>
        <taxon>Onygenales</taxon>
        <taxon>Onygenaceae</taxon>
        <taxon>Uncinocarpus</taxon>
    </lineage>
</organism>
<evidence type="ECO:0000256" key="4">
    <source>
        <dbReference type="ARBA" id="ARBA00016695"/>
    </source>
</evidence>
<evidence type="ECO:0000256" key="7">
    <source>
        <dbReference type="ARBA" id="ARBA00023054"/>
    </source>
</evidence>
<feature type="region of interest" description="Disordered" evidence="13">
    <location>
        <begin position="282"/>
        <end position="316"/>
    </location>
</feature>
<evidence type="ECO:0000256" key="12">
    <source>
        <dbReference type="SAM" id="Coils"/>
    </source>
</evidence>
<comment type="function">
    <text evidence="10 11">Component of the 90S pre-ribosome involved in the maturation of rRNAs. Required for early cleavages of the pre-RNAs in the 40S ribosomal subunit maturation pathway.</text>
</comment>
<evidence type="ECO:0000256" key="6">
    <source>
        <dbReference type="ARBA" id="ARBA00022552"/>
    </source>
</evidence>
<dbReference type="GeneID" id="8439417"/>
<evidence type="ECO:0000256" key="3">
    <source>
        <dbReference type="ARBA" id="ARBA00011167"/>
    </source>
</evidence>
<keyword evidence="15" id="KW-1185">Reference proteome</keyword>
<evidence type="ECO:0000313" key="15">
    <source>
        <dbReference type="Proteomes" id="UP000002058"/>
    </source>
</evidence>
<proteinExistence type="inferred from homology"/>
<feature type="region of interest" description="Disordered" evidence="13">
    <location>
        <begin position="16"/>
        <end position="186"/>
    </location>
</feature>
<comment type="subcellular location">
    <subcellularLocation>
        <location evidence="1 11">Nucleus</location>
        <location evidence="1 11">Nucleolus</location>
    </subcellularLocation>
</comment>
<comment type="similarity">
    <text evidence="2 11">Belongs to the RRP36 family.</text>
</comment>
<dbReference type="GO" id="GO:0000462">
    <property type="term" value="P:maturation of SSU-rRNA from tricistronic rRNA transcript (SSU-rRNA, 5.8S rRNA, LSU-rRNA)"/>
    <property type="evidence" value="ECO:0007669"/>
    <property type="project" value="TreeGrafter"/>
</dbReference>
<dbReference type="InParanoid" id="C4JP11"/>
<evidence type="ECO:0000313" key="14">
    <source>
        <dbReference type="EMBL" id="EEP78225.1"/>
    </source>
</evidence>
<dbReference type="InterPro" id="IPR009292">
    <property type="entry name" value="RRP36"/>
</dbReference>
<dbReference type="RefSeq" id="XP_002543554.1">
    <property type="nucleotide sequence ID" value="XM_002543508.1"/>
</dbReference>
<dbReference type="STRING" id="336963.C4JP11"/>
<gene>
    <name evidence="14" type="ORF">UREG_03070</name>
</gene>
<dbReference type="Pfam" id="PF06102">
    <property type="entry name" value="RRP36"/>
    <property type="match status" value="1"/>
</dbReference>
<keyword evidence="9 11" id="KW-0687">Ribonucleoprotein</keyword>
<reference evidence="15" key="1">
    <citation type="journal article" date="2009" name="Genome Res.">
        <title>Comparative genomic analyses of the human fungal pathogens Coccidioides and their relatives.</title>
        <authorList>
            <person name="Sharpton T.J."/>
            <person name="Stajich J.E."/>
            <person name="Rounsley S.D."/>
            <person name="Gardner M.J."/>
            <person name="Wortman J.R."/>
            <person name="Jordar V.S."/>
            <person name="Maiti R."/>
            <person name="Kodira C.D."/>
            <person name="Neafsey D.E."/>
            <person name="Zeng Q."/>
            <person name="Hung C.-Y."/>
            <person name="McMahan C."/>
            <person name="Muszewska A."/>
            <person name="Grynberg M."/>
            <person name="Mandel M.A."/>
            <person name="Kellner E.M."/>
            <person name="Barker B.M."/>
            <person name="Galgiani J.N."/>
            <person name="Orbach M.J."/>
            <person name="Kirkland T.N."/>
            <person name="Cole G.T."/>
            <person name="Henn M.R."/>
            <person name="Birren B.W."/>
            <person name="Taylor J.W."/>
        </authorList>
    </citation>
    <scope>NUCLEOTIDE SEQUENCE [LARGE SCALE GENOMIC DNA]</scope>
    <source>
        <strain evidence="15">UAMH 1704</strain>
    </source>
</reference>
<evidence type="ECO:0000256" key="2">
    <source>
        <dbReference type="ARBA" id="ARBA00009418"/>
    </source>
</evidence>
<dbReference type="AlphaFoldDB" id="C4JP11"/>
<dbReference type="eggNOG" id="KOG3190">
    <property type="taxonomic scope" value="Eukaryota"/>
</dbReference>
<dbReference type="VEuPathDB" id="FungiDB:UREG_03070"/>
<dbReference type="FunCoup" id="C4JP11">
    <property type="interactions" value="491"/>
</dbReference>
<dbReference type="PANTHER" id="PTHR21738:SF0">
    <property type="entry name" value="RIBOSOMAL RNA PROCESSING PROTEIN 36 HOMOLOG"/>
    <property type="match status" value="1"/>
</dbReference>
<protein>
    <recommendedName>
        <fullName evidence="4 11">rRNA biogenesis protein RRP36</fullName>
    </recommendedName>
</protein>
<evidence type="ECO:0000256" key="9">
    <source>
        <dbReference type="ARBA" id="ARBA00023274"/>
    </source>
</evidence>
<keyword evidence="8 11" id="KW-0539">Nucleus</keyword>
<dbReference type="EMBL" id="CH476616">
    <property type="protein sequence ID" value="EEP78225.1"/>
    <property type="molecule type" value="Genomic_DNA"/>
</dbReference>
<name>C4JP11_UNCRE</name>
<feature type="compositionally biased region" description="Acidic residues" evidence="13">
    <location>
        <begin position="31"/>
        <end position="59"/>
    </location>
</feature>